<dbReference type="EMBL" id="AP027272">
    <property type="protein sequence ID" value="BDX05604.1"/>
    <property type="molecule type" value="Genomic_DNA"/>
</dbReference>
<evidence type="ECO:0000313" key="2">
    <source>
        <dbReference type="Proteomes" id="UP001333710"/>
    </source>
</evidence>
<dbReference type="KEGG" id="pmaw:MACH26_11250"/>
<evidence type="ECO:0008006" key="3">
    <source>
        <dbReference type="Google" id="ProtNLM"/>
    </source>
</evidence>
<accession>A0AA48HHW3</accession>
<reference evidence="1" key="1">
    <citation type="submission" date="2023-01" db="EMBL/GenBank/DDBJ databases">
        <title>Complete genome sequence of Planctobacterium marinum strain Dej080120_11.</title>
        <authorList>
            <person name="Ueki S."/>
            <person name="Maruyama F."/>
        </authorList>
    </citation>
    <scope>NUCLEOTIDE SEQUENCE</scope>
    <source>
        <strain evidence="1">Dej080120_11</strain>
    </source>
</reference>
<dbReference type="Proteomes" id="UP001333710">
    <property type="component" value="Chromosome"/>
</dbReference>
<protein>
    <recommendedName>
        <fullName evidence="3">Lipoprotein</fullName>
    </recommendedName>
</protein>
<dbReference type="PROSITE" id="PS51257">
    <property type="entry name" value="PROKAR_LIPOPROTEIN"/>
    <property type="match status" value="1"/>
</dbReference>
<name>A0AA48HHW3_9ALTE</name>
<organism evidence="1 2">
    <name type="scientific">Planctobacterium marinum</name>
    <dbReference type="NCBI Taxonomy" id="1631968"/>
    <lineage>
        <taxon>Bacteria</taxon>
        <taxon>Pseudomonadati</taxon>
        <taxon>Pseudomonadota</taxon>
        <taxon>Gammaproteobacteria</taxon>
        <taxon>Alteromonadales</taxon>
        <taxon>Alteromonadaceae</taxon>
        <taxon>Planctobacterium</taxon>
    </lineage>
</organism>
<keyword evidence="2" id="KW-1185">Reference proteome</keyword>
<gene>
    <name evidence="1" type="ORF">MACH26_11250</name>
</gene>
<evidence type="ECO:0000313" key="1">
    <source>
        <dbReference type="EMBL" id="BDX05604.1"/>
    </source>
</evidence>
<dbReference type="AlphaFoldDB" id="A0AA48HHW3"/>
<sequence>MFRILIISVFFLLSGCGGGDNITSDPELFDPPPDSYIEPSDLLLVEATQRGFTELISILDTSLSDFRLNPQPDYFEVRAYSPNSSESEDASDYEVYYEFDAAIKTKFAEPALLALQEVNSEYGYTVGCYPIICHVYIAALYDETATIVDNQLDLLNFLGEIDRPAELHFIINHLETAQYYRKVESGYEVLTSWFDCNGRNGVNLQYVDEFGNVTLLEELLNQSVNMVC</sequence>
<dbReference type="RefSeq" id="WP_338291589.1">
    <property type="nucleotide sequence ID" value="NZ_AP027272.1"/>
</dbReference>
<proteinExistence type="predicted"/>